<dbReference type="SUPFAM" id="SSF109604">
    <property type="entry name" value="HD-domain/PDEase-like"/>
    <property type="match status" value="1"/>
</dbReference>
<dbReference type="InterPro" id="IPR039967">
    <property type="entry name" value="MJ1020-like"/>
</dbReference>
<organism evidence="1 2">
    <name type="scientific">Methanospirillum lacunae</name>
    <dbReference type="NCBI Taxonomy" id="668570"/>
    <lineage>
        <taxon>Archaea</taxon>
        <taxon>Methanobacteriati</taxon>
        <taxon>Methanobacteriota</taxon>
        <taxon>Stenosarchaea group</taxon>
        <taxon>Methanomicrobia</taxon>
        <taxon>Methanomicrobiales</taxon>
        <taxon>Methanospirillaceae</taxon>
        <taxon>Methanospirillum</taxon>
    </lineage>
</organism>
<dbReference type="PANTHER" id="PTHR40517">
    <property type="entry name" value="METAL-DEPENDENT PHOSPHOHYDROLASE, HD SUPERFAMILY-RELATED"/>
    <property type="match status" value="1"/>
</dbReference>
<evidence type="ECO:0000313" key="2">
    <source>
        <dbReference type="Proteomes" id="UP000245657"/>
    </source>
</evidence>
<dbReference type="OrthoDB" id="103508at2157"/>
<sequence length="309" mass="33914">MDSSSTPIPPNISELMGLDKYDIHTNTQSEFSEEEIRQRSLSLIANLVRSRLKTNKAWDLLSHDSDLVIHWECANYITVEKLGMNDHGRVHAIVATASALQILEYLIAGGIVPDIINSGMGDLDDAFLIVLTAALCHDIGNEVHRTDHISHSLLLASPILDRILPQIYEDQEKMARIRAFILGSIYTHHGEPKPLTIEAGAVCIGDATDMTTGRARTAYDQGRVSIHTISALSIDTVQIERGQEIPIVIAIRMSNSAGLYQVQEILGPKIAAGPLTPYIEVRIECSGETDGSEKQILSGMKFIQGTLIR</sequence>
<keyword evidence="2" id="KW-1185">Reference proteome</keyword>
<dbReference type="EMBL" id="QGMY01000007">
    <property type="protein sequence ID" value="PWR72154.1"/>
    <property type="molecule type" value="Genomic_DNA"/>
</dbReference>
<gene>
    <name evidence="1" type="ORF">DK846_09190</name>
</gene>
<comment type="caution">
    <text evidence="1">The sequence shown here is derived from an EMBL/GenBank/DDBJ whole genome shotgun (WGS) entry which is preliminary data.</text>
</comment>
<proteinExistence type="predicted"/>
<name>A0A2V2MVH4_9EURY</name>
<protein>
    <submittedName>
        <fullName evidence="1">Phosphohydrolase</fullName>
    </submittedName>
</protein>
<dbReference type="PANTHER" id="PTHR40517:SF1">
    <property type="entry name" value="METAL-DEPENDENT PHOSPHOHYDROLASE, HD SUPERFAMILY-RELATED"/>
    <property type="match status" value="1"/>
</dbReference>
<evidence type="ECO:0000313" key="1">
    <source>
        <dbReference type="EMBL" id="PWR72154.1"/>
    </source>
</evidence>
<dbReference type="RefSeq" id="WP_109968643.1">
    <property type="nucleotide sequence ID" value="NZ_CP176093.1"/>
</dbReference>
<dbReference type="GO" id="GO:0016787">
    <property type="term" value="F:hydrolase activity"/>
    <property type="evidence" value="ECO:0007669"/>
    <property type="project" value="UniProtKB-KW"/>
</dbReference>
<dbReference type="GeneID" id="97547979"/>
<dbReference type="Proteomes" id="UP000245657">
    <property type="component" value="Unassembled WGS sequence"/>
</dbReference>
<dbReference type="Gene3D" id="1.10.3210.10">
    <property type="entry name" value="Hypothetical protein af1432"/>
    <property type="match status" value="1"/>
</dbReference>
<keyword evidence="1" id="KW-0378">Hydrolase</keyword>
<dbReference type="AlphaFoldDB" id="A0A2V2MVH4"/>
<accession>A0A2V2MVH4</accession>
<reference evidence="1 2" key="1">
    <citation type="submission" date="2018-05" db="EMBL/GenBank/DDBJ databases">
        <title>Draft genome of Methanospirillum lacunae Ki8-1.</title>
        <authorList>
            <person name="Dueholm M.S."/>
            <person name="Nielsen P.H."/>
            <person name="Bakmann L.F."/>
            <person name="Otzen D.E."/>
        </authorList>
    </citation>
    <scope>NUCLEOTIDE SEQUENCE [LARGE SCALE GENOMIC DNA]</scope>
    <source>
        <strain evidence="1 2">Ki8-1</strain>
    </source>
</reference>